<keyword evidence="12" id="KW-0464">Manganese</keyword>
<comment type="catalytic activity">
    <reaction evidence="11">
        <text>Endonucleolytic cleavage to 5'-phosphomonoester.</text>
        <dbReference type="EC" id="3.1.26.4"/>
    </reaction>
</comment>
<dbReference type="InterPro" id="IPR009027">
    <property type="entry name" value="Ribosomal_bL9/RNase_H1_N"/>
</dbReference>
<evidence type="ECO:0000259" key="13">
    <source>
        <dbReference type="PROSITE" id="PS50879"/>
    </source>
</evidence>
<reference evidence="14 15" key="1">
    <citation type="submission" date="2018-06" db="EMBL/GenBank/DDBJ databases">
        <title>Genomic Encyclopedia of Archaeal and Bacterial Type Strains, Phase II (KMG-II): from individual species to whole genera.</title>
        <authorList>
            <person name="Goeker M."/>
        </authorList>
    </citation>
    <scope>NUCLEOTIDE SEQUENCE [LARGE SCALE GENOMIC DNA]</scope>
    <source>
        <strain evidence="14 15">DSM 6779</strain>
    </source>
</reference>
<evidence type="ECO:0000256" key="10">
    <source>
        <dbReference type="ARBA" id="ARBA00022842"/>
    </source>
</evidence>
<dbReference type="InterPro" id="IPR012337">
    <property type="entry name" value="RNaseH-like_sf"/>
</dbReference>
<dbReference type="RefSeq" id="WP_111446981.1">
    <property type="nucleotide sequence ID" value="NZ_QKZK01000042.1"/>
</dbReference>
<dbReference type="GO" id="GO:0003676">
    <property type="term" value="F:nucleic acid binding"/>
    <property type="evidence" value="ECO:0007669"/>
    <property type="project" value="UniProtKB-UniRule"/>
</dbReference>
<evidence type="ECO:0000256" key="3">
    <source>
        <dbReference type="ARBA" id="ARBA00005300"/>
    </source>
</evidence>
<keyword evidence="7 11" id="KW-0479">Metal-binding</keyword>
<gene>
    <name evidence="14" type="ORF">LX69_03184</name>
</gene>
<dbReference type="AlphaFoldDB" id="A0A2W7MTU5"/>
<evidence type="ECO:0000256" key="6">
    <source>
        <dbReference type="ARBA" id="ARBA00022722"/>
    </source>
</evidence>
<evidence type="ECO:0000256" key="11">
    <source>
        <dbReference type="PIRNR" id="PIRNR037839"/>
    </source>
</evidence>
<evidence type="ECO:0000256" key="7">
    <source>
        <dbReference type="ARBA" id="ARBA00022723"/>
    </source>
</evidence>
<name>A0A2W7MTU5_9BACT</name>
<keyword evidence="15" id="KW-1185">Reference proteome</keyword>
<evidence type="ECO:0000256" key="8">
    <source>
        <dbReference type="ARBA" id="ARBA00022759"/>
    </source>
</evidence>
<evidence type="ECO:0000256" key="9">
    <source>
        <dbReference type="ARBA" id="ARBA00022801"/>
    </source>
</evidence>
<keyword evidence="9 11" id="KW-0378">Hydrolase</keyword>
<organism evidence="14 15">
    <name type="scientific">Breznakibacter xylanolyticus</name>
    <dbReference type="NCBI Taxonomy" id="990"/>
    <lineage>
        <taxon>Bacteria</taxon>
        <taxon>Pseudomonadati</taxon>
        <taxon>Bacteroidota</taxon>
        <taxon>Bacteroidia</taxon>
        <taxon>Marinilabiliales</taxon>
        <taxon>Marinilabiliaceae</taxon>
        <taxon>Breznakibacter</taxon>
    </lineage>
</organism>
<comment type="similarity">
    <text evidence="3 11">Belongs to the RNase H family.</text>
</comment>
<feature type="binding site" evidence="12">
    <location>
        <position position="82"/>
    </location>
    <ligand>
        <name>Mg(2+)</name>
        <dbReference type="ChEBI" id="CHEBI:18420"/>
        <label>1</label>
    </ligand>
</feature>
<keyword evidence="10 11" id="KW-0460">Magnesium</keyword>
<feature type="binding site" evidence="12">
    <location>
        <position position="142"/>
    </location>
    <ligand>
        <name>Mg(2+)</name>
        <dbReference type="ChEBI" id="CHEBI:18420"/>
        <label>2</label>
    </ligand>
</feature>
<evidence type="ECO:0000256" key="5">
    <source>
        <dbReference type="ARBA" id="ARBA00017721"/>
    </source>
</evidence>
<dbReference type="GO" id="GO:0005737">
    <property type="term" value="C:cytoplasm"/>
    <property type="evidence" value="ECO:0007669"/>
    <property type="project" value="UniProtKB-SubCell"/>
</dbReference>
<dbReference type="InterPro" id="IPR037056">
    <property type="entry name" value="RNase_H1_N_sf"/>
</dbReference>
<evidence type="ECO:0000256" key="2">
    <source>
        <dbReference type="ARBA" id="ARBA00004065"/>
    </source>
</evidence>
<keyword evidence="6 11" id="KW-0540">Nuclease</keyword>
<dbReference type="PROSITE" id="PS50879">
    <property type="entry name" value="RNASE_H_1"/>
    <property type="match status" value="1"/>
</dbReference>
<evidence type="ECO:0000256" key="1">
    <source>
        <dbReference type="ARBA" id="ARBA00001946"/>
    </source>
</evidence>
<dbReference type="EC" id="3.1.26.4" evidence="4 11"/>
<comment type="cofactor">
    <cofactor evidence="12">
        <name>Mn(2+)</name>
        <dbReference type="ChEBI" id="CHEBI:29035"/>
    </cofactor>
    <cofactor evidence="12">
        <name>Mg(2+)</name>
        <dbReference type="ChEBI" id="CHEBI:18420"/>
    </cofactor>
    <text evidence="12">Binds 2 metal ions per subunit. Manganese or magnesium.</text>
</comment>
<proteinExistence type="inferred from homology"/>
<dbReference type="OrthoDB" id="9811552at2"/>
<dbReference type="SUPFAM" id="SSF55658">
    <property type="entry name" value="L9 N-domain-like"/>
    <property type="match status" value="1"/>
</dbReference>
<dbReference type="InterPro" id="IPR036397">
    <property type="entry name" value="RNaseH_sf"/>
</dbReference>
<accession>A0A2W7MTU5</accession>
<protein>
    <recommendedName>
        <fullName evidence="5 11">Ribonuclease H</fullName>
        <ecNumber evidence="4 11">3.1.26.4</ecNumber>
    </recommendedName>
</protein>
<dbReference type="Gene3D" id="3.30.420.10">
    <property type="entry name" value="Ribonuclease H-like superfamily/Ribonuclease H"/>
    <property type="match status" value="1"/>
</dbReference>
<comment type="cofactor">
    <cofactor evidence="1">
        <name>Mg(2+)</name>
        <dbReference type="ChEBI" id="CHEBI:18420"/>
    </cofactor>
</comment>
<keyword evidence="8 11" id="KW-0255">Endonuclease</keyword>
<dbReference type="SUPFAM" id="SSF53098">
    <property type="entry name" value="Ribonuclease H-like"/>
    <property type="match status" value="1"/>
</dbReference>
<dbReference type="Proteomes" id="UP000249239">
    <property type="component" value="Unassembled WGS sequence"/>
</dbReference>
<keyword evidence="11" id="KW-0963">Cytoplasm</keyword>
<comment type="subcellular location">
    <subcellularLocation>
        <location evidence="11">Cytoplasm</location>
    </subcellularLocation>
</comment>
<comment type="function">
    <text evidence="2 11">Endonuclease that specifically degrades the RNA of RNA-DNA hybrids.</text>
</comment>
<dbReference type="FunFam" id="3.40.970.10:FF:000002">
    <property type="entry name" value="Ribonuclease H"/>
    <property type="match status" value="1"/>
</dbReference>
<comment type="caution">
    <text evidence="14">The sequence shown here is derived from an EMBL/GenBank/DDBJ whole genome shotgun (WGS) entry which is preliminary data.</text>
</comment>
<dbReference type="InterPro" id="IPR017290">
    <property type="entry name" value="RNase_H_bac"/>
</dbReference>
<dbReference type="Pfam" id="PF01693">
    <property type="entry name" value="Cauli_VI"/>
    <property type="match status" value="1"/>
</dbReference>
<evidence type="ECO:0000313" key="15">
    <source>
        <dbReference type="Proteomes" id="UP000249239"/>
    </source>
</evidence>
<evidence type="ECO:0000256" key="4">
    <source>
        <dbReference type="ARBA" id="ARBA00012180"/>
    </source>
</evidence>
<feature type="domain" description="RNase H type-1" evidence="13">
    <location>
        <begin position="73"/>
        <end position="206"/>
    </location>
</feature>
<dbReference type="GO" id="GO:0004523">
    <property type="term" value="F:RNA-DNA hybrid ribonuclease activity"/>
    <property type="evidence" value="ECO:0007669"/>
    <property type="project" value="UniProtKB-UniRule"/>
</dbReference>
<dbReference type="GO" id="GO:0046872">
    <property type="term" value="F:metal ion binding"/>
    <property type="evidence" value="ECO:0007669"/>
    <property type="project" value="UniProtKB-KW"/>
</dbReference>
<dbReference type="EMBL" id="QKZK01000042">
    <property type="protein sequence ID" value="PZX11230.1"/>
    <property type="molecule type" value="Genomic_DNA"/>
</dbReference>
<dbReference type="InterPro" id="IPR002156">
    <property type="entry name" value="RNaseH_domain"/>
</dbReference>
<dbReference type="PIRSF" id="PIRSF037839">
    <property type="entry name" value="Ribonuclease_H"/>
    <property type="match status" value="1"/>
</dbReference>
<dbReference type="Pfam" id="PF00075">
    <property type="entry name" value="RNase_H"/>
    <property type="match status" value="1"/>
</dbReference>
<feature type="binding site" evidence="12">
    <location>
        <position position="119"/>
    </location>
    <ligand>
        <name>Mg(2+)</name>
        <dbReference type="ChEBI" id="CHEBI:18420"/>
        <label>2</label>
    </ligand>
</feature>
<evidence type="ECO:0000313" key="14">
    <source>
        <dbReference type="EMBL" id="PZX11230.1"/>
    </source>
</evidence>
<dbReference type="Gene3D" id="3.40.970.10">
    <property type="entry name" value="Ribonuclease H1, N-terminal domain"/>
    <property type="match status" value="1"/>
</dbReference>
<dbReference type="InterPro" id="IPR011320">
    <property type="entry name" value="RNase_H1_N"/>
</dbReference>
<feature type="binding site" evidence="12">
    <location>
        <position position="202"/>
    </location>
    <ligand>
        <name>Mg(2+)</name>
        <dbReference type="ChEBI" id="CHEBI:18420"/>
        <label>1</label>
    </ligand>
</feature>
<sequence length="206" mass="23337">MAKKNFYVVWIGLKPGIYRTWDECKAMTQGFPNAKYMGFATLVEAQNALANGAPNADTKQNPPHPSLQNKTGNYIIDSLAVDAACSGNPGVMEYRGVHIASGQVWFHQKYELGTNNIGEFLAIVHGLAELKKRNLNIPLYTDSETALSWLRRKRCNSKLEINQQTTALFQIIQRAEYWLANNTWTQQVLKWDTENWGEIPADFGRK</sequence>
<evidence type="ECO:0000256" key="12">
    <source>
        <dbReference type="PIRSR" id="PIRSR037839-1"/>
    </source>
</evidence>